<evidence type="ECO:0000313" key="1">
    <source>
        <dbReference type="EMBL" id="GGY77906.1"/>
    </source>
</evidence>
<organism evidence="1 2">
    <name type="scientific">Cellvibrio zantedeschiae</name>
    <dbReference type="NCBI Taxonomy" id="1237077"/>
    <lineage>
        <taxon>Bacteria</taxon>
        <taxon>Pseudomonadati</taxon>
        <taxon>Pseudomonadota</taxon>
        <taxon>Gammaproteobacteria</taxon>
        <taxon>Cellvibrionales</taxon>
        <taxon>Cellvibrionaceae</taxon>
        <taxon>Cellvibrio</taxon>
    </lineage>
</organism>
<reference evidence="2" key="1">
    <citation type="journal article" date="2019" name="Int. J. Syst. Evol. Microbiol.">
        <title>The Global Catalogue of Microorganisms (GCM) 10K type strain sequencing project: providing services to taxonomists for standard genome sequencing and annotation.</title>
        <authorList>
            <consortium name="The Broad Institute Genomics Platform"/>
            <consortium name="The Broad Institute Genome Sequencing Center for Infectious Disease"/>
            <person name="Wu L."/>
            <person name="Ma J."/>
        </authorList>
    </citation>
    <scope>NUCLEOTIDE SEQUENCE [LARGE SCALE GENOMIC DNA]</scope>
    <source>
        <strain evidence="2">KCTC 32239</strain>
    </source>
</reference>
<keyword evidence="2" id="KW-1185">Reference proteome</keyword>
<gene>
    <name evidence="1" type="ORF">GCM10011613_23120</name>
</gene>
<evidence type="ECO:0000313" key="2">
    <source>
        <dbReference type="Proteomes" id="UP000619761"/>
    </source>
</evidence>
<comment type="caution">
    <text evidence="1">The sequence shown here is derived from an EMBL/GenBank/DDBJ whole genome shotgun (WGS) entry which is preliminary data.</text>
</comment>
<dbReference type="InterPro" id="IPR029044">
    <property type="entry name" value="Nucleotide-diphossugar_trans"/>
</dbReference>
<protein>
    <recommendedName>
        <fullName evidence="3">Glycosyl transferase</fullName>
    </recommendedName>
</protein>
<name>A0ABQ3B3M2_9GAMM</name>
<proteinExistence type="predicted"/>
<dbReference type="EMBL" id="BMYZ01000002">
    <property type="protein sequence ID" value="GGY77906.1"/>
    <property type="molecule type" value="Genomic_DNA"/>
</dbReference>
<evidence type="ECO:0008006" key="3">
    <source>
        <dbReference type="Google" id="ProtNLM"/>
    </source>
</evidence>
<dbReference type="Proteomes" id="UP000619761">
    <property type="component" value="Unassembled WGS sequence"/>
</dbReference>
<accession>A0ABQ3B3M2</accession>
<dbReference type="SUPFAM" id="SSF53448">
    <property type="entry name" value="Nucleotide-diphospho-sugar transferases"/>
    <property type="match status" value="1"/>
</dbReference>
<sequence length="272" mass="31508">MNSQKIIICMKWGKKFGPEYVNRLYAMAKRNITGEFRLVCFTDNPLGLRPEVETRQLPELGCEHPERTIGKWPKVALWGAELGGLSGPVLFVDLDSVIINNIDDYFSYGSPDDVILARNWAKPFSGMGQTSIFRFPVGKNSHILKNFRASAQSIADKYKFEQHYITSSVTGGIKFWPENWTRHFRLHCLPIFPLRYFVRAKFPKAAKVVTFPGGPNPSDIILGRWDEDFHPFQSGKQHIANALANSFSPKERWRYIKRYVLPCDWIREHWRE</sequence>